<evidence type="ECO:0000313" key="1">
    <source>
        <dbReference type="EMBL" id="QYA08601.1"/>
    </source>
</evidence>
<dbReference type="EMBL" id="CP072167">
    <property type="protein sequence ID" value="QYA08601.1"/>
    <property type="molecule type" value="Genomic_DNA"/>
</dbReference>
<evidence type="ECO:0000313" key="2">
    <source>
        <dbReference type="Proteomes" id="UP000826513"/>
    </source>
</evidence>
<reference evidence="1 2" key="1">
    <citation type="submission" date="2021-03" db="EMBL/GenBank/DDBJ databases">
        <title>Rapid diversification of plasmids in a genus of pathogenic and nitrogen fixing bacteria.</title>
        <authorList>
            <person name="Weisberg A.J."/>
            <person name="Miller M."/>
            <person name="Ream W."/>
            <person name="Grunwald N.J."/>
            <person name="Chang J.H."/>
        </authorList>
    </citation>
    <scope>NUCLEOTIDE SEQUENCE [LARGE SCALE GENOMIC DNA]</scope>
    <source>
        <strain evidence="1 2">AF3.44</strain>
    </source>
</reference>
<protein>
    <submittedName>
        <fullName evidence="1">Uncharacterized protein</fullName>
    </submittedName>
</protein>
<sequence length="58" mass="6687">MAKTEKLTEFEVGHGYDKADWDAVDFPEMTDEELDRLRPAVDVLPPEFFEAMRKAADL</sequence>
<keyword evidence="2" id="KW-1185">Reference proteome</keyword>
<dbReference type="Proteomes" id="UP000826513">
    <property type="component" value="Chromosome 1"/>
</dbReference>
<proteinExistence type="predicted"/>
<name>A0ABX8T9A9_9HYPH</name>
<gene>
    <name evidence="1" type="ORF">J5285_08020</name>
</gene>
<organism evidence="1 2">
    <name type="scientific">Agrobacterium larrymoorei</name>
    <dbReference type="NCBI Taxonomy" id="160699"/>
    <lineage>
        <taxon>Bacteria</taxon>
        <taxon>Pseudomonadati</taxon>
        <taxon>Pseudomonadota</taxon>
        <taxon>Alphaproteobacteria</taxon>
        <taxon>Hyphomicrobiales</taxon>
        <taxon>Rhizobiaceae</taxon>
        <taxon>Rhizobium/Agrobacterium group</taxon>
        <taxon>Agrobacterium</taxon>
    </lineage>
</organism>
<dbReference type="RefSeq" id="WP_169696861.1">
    <property type="nucleotide sequence ID" value="NZ_CP039691.1"/>
</dbReference>
<accession>A0ABX8T9A9</accession>